<protein>
    <submittedName>
        <fullName evidence="3">Chemotaxis protein CheX</fullName>
    </submittedName>
</protein>
<accession>A0A7V1LKS1</accession>
<dbReference type="InterPro" id="IPR038756">
    <property type="entry name" value="CheX-like"/>
</dbReference>
<evidence type="ECO:0000313" key="3">
    <source>
        <dbReference type="EMBL" id="HED09755.1"/>
    </source>
</evidence>
<dbReference type="PANTHER" id="PTHR39452:SF1">
    <property type="entry name" value="CHEY-P PHOSPHATASE CHEX"/>
    <property type="match status" value="1"/>
</dbReference>
<dbReference type="PANTHER" id="PTHR39452">
    <property type="entry name" value="CHEY-P PHOSPHATASE CHEX"/>
    <property type="match status" value="1"/>
</dbReference>
<dbReference type="Proteomes" id="UP000886005">
    <property type="component" value="Unassembled WGS sequence"/>
</dbReference>
<keyword evidence="1" id="KW-0145">Chemotaxis</keyword>
<evidence type="ECO:0000256" key="1">
    <source>
        <dbReference type="ARBA" id="ARBA00022500"/>
    </source>
</evidence>
<dbReference type="SUPFAM" id="SSF103039">
    <property type="entry name" value="CheC-like"/>
    <property type="match status" value="1"/>
</dbReference>
<reference evidence="3" key="1">
    <citation type="journal article" date="2020" name="mSystems">
        <title>Genome- and Community-Level Interaction Insights into Carbon Utilization and Element Cycling Functions of Hydrothermarchaeota in Hydrothermal Sediment.</title>
        <authorList>
            <person name="Zhou Z."/>
            <person name="Liu Y."/>
            <person name="Xu W."/>
            <person name="Pan J."/>
            <person name="Luo Z.H."/>
            <person name="Li M."/>
        </authorList>
    </citation>
    <scope>NUCLEOTIDE SEQUENCE [LARGE SCALE GENOMIC DNA]</scope>
    <source>
        <strain evidence="3">HyVt-456</strain>
    </source>
</reference>
<organism evidence="3">
    <name type="scientific">Caldithrix abyssi</name>
    <dbReference type="NCBI Taxonomy" id="187145"/>
    <lineage>
        <taxon>Bacteria</taxon>
        <taxon>Pseudomonadati</taxon>
        <taxon>Calditrichota</taxon>
        <taxon>Calditrichia</taxon>
        <taxon>Calditrichales</taxon>
        <taxon>Calditrichaceae</taxon>
        <taxon>Caldithrix</taxon>
    </lineage>
</organism>
<gene>
    <name evidence="3" type="ORF">ENJ10_03625</name>
</gene>
<dbReference type="GO" id="GO:0006935">
    <property type="term" value="P:chemotaxis"/>
    <property type="evidence" value="ECO:0007669"/>
    <property type="project" value="UniProtKB-KW"/>
</dbReference>
<dbReference type="AlphaFoldDB" id="A0A7V1LKS1"/>
<sequence>MTNKELKFVVDTTVNFFKETTGMSAECGIPYTKNGSPVMLEYSGIIGISGLRKGSIYFTSNQNLLQEMARRMLDGDEVGCDEFKDLSGEIANTISGNLRKVFGSDFHISVPVIVEGQARDIKLPKDIDAYIIPITWKENKAFLVVGLE</sequence>
<evidence type="ECO:0000259" key="2">
    <source>
        <dbReference type="Pfam" id="PF13690"/>
    </source>
</evidence>
<name>A0A7V1LKS1_CALAY</name>
<dbReference type="Gene3D" id="3.40.1550.10">
    <property type="entry name" value="CheC-like"/>
    <property type="match status" value="1"/>
</dbReference>
<feature type="domain" description="Chemotaxis phosphatase CheX-like" evidence="2">
    <location>
        <begin position="42"/>
        <end position="135"/>
    </location>
</feature>
<comment type="caution">
    <text evidence="3">The sequence shown here is derived from an EMBL/GenBank/DDBJ whole genome shotgun (WGS) entry which is preliminary data.</text>
</comment>
<dbReference type="EMBL" id="DRLD01000096">
    <property type="protein sequence ID" value="HED09755.1"/>
    <property type="molecule type" value="Genomic_DNA"/>
</dbReference>
<dbReference type="CDD" id="cd17906">
    <property type="entry name" value="CheX"/>
    <property type="match status" value="1"/>
</dbReference>
<dbReference type="InterPro" id="IPR028051">
    <property type="entry name" value="CheX-like_dom"/>
</dbReference>
<proteinExistence type="predicted"/>
<dbReference type="Pfam" id="PF13690">
    <property type="entry name" value="CheX"/>
    <property type="match status" value="1"/>
</dbReference>
<dbReference type="InterPro" id="IPR028976">
    <property type="entry name" value="CheC-like_sf"/>
</dbReference>